<dbReference type="Proteomes" id="UP000436088">
    <property type="component" value="Unassembled WGS sequence"/>
</dbReference>
<dbReference type="AlphaFoldDB" id="A0A6A2YTA6"/>
<keyword evidence="2" id="KW-1185">Reference proteome</keyword>
<reference evidence="1" key="1">
    <citation type="submission" date="2019-09" db="EMBL/GenBank/DDBJ databases">
        <title>Draft genome information of white flower Hibiscus syriacus.</title>
        <authorList>
            <person name="Kim Y.-M."/>
        </authorList>
    </citation>
    <scope>NUCLEOTIDE SEQUENCE [LARGE SCALE GENOMIC DNA]</scope>
    <source>
        <strain evidence="1">YM2019G1</strain>
    </source>
</reference>
<dbReference type="EMBL" id="VEPZ02001285">
    <property type="protein sequence ID" value="KAE8682355.1"/>
    <property type="molecule type" value="Genomic_DNA"/>
</dbReference>
<evidence type="ECO:0000313" key="1">
    <source>
        <dbReference type="EMBL" id="KAE8682355.1"/>
    </source>
</evidence>
<protein>
    <submittedName>
        <fullName evidence="1">Uncharacterized protein</fullName>
    </submittedName>
</protein>
<sequence length="255" mass="28550">MVSIGSYQLGHDDSFVVKLDQSLGYDILRCESEIVGESKSVTLLPILVDLGLLLDLKTWIALLALSYALKSKLEMDVACGYDILHREVEIVDDSFVVKLNFELDILRREVEIVDGSFVVKLSFELDILCLDFFIGCFVVKLKSKGCIASCGHDFLHREVEIVDGSFVVKFSFELDIIRREVEIQGLHYCLWAQYPSSVALLLVGTISIVVKLKSKGYNVSSPISFAVKLKLTLIETGKLFAESNILRCEVEIDSE</sequence>
<organism evidence="1 2">
    <name type="scientific">Hibiscus syriacus</name>
    <name type="common">Rose of Sharon</name>
    <dbReference type="NCBI Taxonomy" id="106335"/>
    <lineage>
        <taxon>Eukaryota</taxon>
        <taxon>Viridiplantae</taxon>
        <taxon>Streptophyta</taxon>
        <taxon>Embryophyta</taxon>
        <taxon>Tracheophyta</taxon>
        <taxon>Spermatophyta</taxon>
        <taxon>Magnoliopsida</taxon>
        <taxon>eudicotyledons</taxon>
        <taxon>Gunneridae</taxon>
        <taxon>Pentapetalae</taxon>
        <taxon>rosids</taxon>
        <taxon>malvids</taxon>
        <taxon>Malvales</taxon>
        <taxon>Malvaceae</taxon>
        <taxon>Malvoideae</taxon>
        <taxon>Hibiscus</taxon>
    </lineage>
</organism>
<accession>A0A6A2YTA6</accession>
<gene>
    <name evidence="1" type="ORF">F3Y22_tig00111253pilonHSYRG00039</name>
</gene>
<evidence type="ECO:0000313" key="2">
    <source>
        <dbReference type="Proteomes" id="UP000436088"/>
    </source>
</evidence>
<proteinExistence type="predicted"/>
<comment type="caution">
    <text evidence="1">The sequence shown here is derived from an EMBL/GenBank/DDBJ whole genome shotgun (WGS) entry which is preliminary data.</text>
</comment>
<name>A0A6A2YTA6_HIBSY</name>